<dbReference type="PANTHER" id="PTHR35457">
    <property type="entry name" value="HEME A SYNTHASE"/>
    <property type="match status" value="1"/>
</dbReference>
<dbReference type="EMBL" id="BMXF01000001">
    <property type="protein sequence ID" value="GHB55937.1"/>
    <property type="molecule type" value="Genomic_DNA"/>
</dbReference>
<evidence type="ECO:0000256" key="2">
    <source>
        <dbReference type="ARBA" id="ARBA00022475"/>
    </source>
</evidence>
<comment type="pathway">
    <text evidence="11">Porphyrin-containing compound metabolism.</text>
</comment>
<evidence type="ECO:0000256" key="7">
    <source>
        <dbReference type="ARBA" id="ARBA00023004"/>
    </source>
</evidence>
<keyword evidence="5 12" id="KW-1133">Transmembrane helix</keyword>
<dbReference type="GO" id="GO:0006784">
    <property type="term" value="P:heme A biosynthetic process"/>
    <property type="evidence" value="ECO:0007669"/>
    <property type="project" value="InterPro"/>
</dbReference>
<dbReference type="GO" id="GO:0016491">
    <property type="term" value="F:oxidoreductase activity"/>
    <property type="evidence" value="ECO:0007669"/>
    <property type="project" value="UniProtKB-KW"/>
</dbReference>
<keyword evidence="4" id="KW-0479">Metal-binding</keyword>
<dbReference type="Pfam" id="PF02628">
    <property type="entry name" value="COX15-CtaA"/>
    <property type="match status" value="1"/>
</dbReference>
<dbReference type="PANTHER" id="PTHR35457:SF1">
    <property type="entry name" value="HEME A SYNTHASE"/>
    <property type="match status" value="1"/>
</dbReference>
<keyword evidence="3 12" id="KW-0812">Transmembrane</keyword>
<keyword evidence="2" id="KW-1003">Cell membrane</keyword>
<evidence type="ECO:0000256" key="8">
    <source>
        <dbReference type="ARBA" id="ARBA00023133"/>
    </source>
</evidence>
<evidence type="ECO:0000313" key="14">
    <source>
        <dbReference type="Proteomes" id="UP000598271"/>
    </source>
</evidence>
<comment type="subcellular location">
    <subcellularLocation>
        <location evidence="1">Membrane</location>
        <topology evidence="1">Multi-pass membrane protein</topology>
    </subcellularLocation>
</comment>
<evidence type="ECO:0000256" key="11">
    <source>
        <dbReference type="ARBA" id="ARBA00023444"/>
    </source>
</evidence>
<feature type="transmembrane region" description="Helical" evidence="12">
    <location>
        <begin position="97"/>
        <end position="114"/>
    </location>
</feature>
<evidence type="ECO:0000256" key="1">
    <source>
        <dbReference type="ARBA" id="ARBA00004141"/>
    </source>
</evidence>
<feature type="transmembrane region" description="Helical" evidence="12">
    <location>
        <begin position="214"/>
        <end position="234"/>
    </location>
</feature>
<feature type="transmembrane region" description="Helical" evidence="12">
    <location>
        <begin position="246"/>
        <end position="270"/>
    </location>
</feature>
<accession>A0A8J3G7F9</accession>
<name>A0A8J3G7F9_9BACT</name>
<sequence>MYLLIIAGGIVRSTGAGMGCPDWPKCFGSWVPPTEVSQLPSDYQEIYGAKLKGEVEFNAVKTWIEYVNRLLGAFTGLLIFAVLVVSVPFLRSGHPKLFYASLAAFILVGFQGWLGSKVVSTELHPLMVTLHMVVAIVIVFVLLYILARSYSENLAAGKVQNAKRINTLILTVIGLSFVQIIIGTQVRESIDLVVARLGYASRNRWIEELGLEFYIHRSFSIILLIANILLYFWVNKFVSSFSPLSTLARWVLVVVGLEIAVGIILAYMGVPAFAQPIHLTLAVLLAGVQFIMWLSLDMNTKEQDHCRLVAELS</sequence>
<keyword evidence="9 12" id="KW-0472">Membrane</keyword>
<dbReference type="GO" id="GO:0016020">
    <property type="term" value="C:membrane"/>
    <property type="evidence" value="ECO:0007669"/>
    <property type="project" value="UniProtKB-SubCell"/>
</dbReference>
<reference evidence="13 14" key="1">
    <citation type="journal article" date="2014" name="Int. J. Syst. Evol. Microbiol.">
        <title>Complete genome sequence of Corynebacterium casei LMG S-19264T (=DSM 44701T), isolated from a smear-ripened cheese.</title>
        <authorList>
            <consortium name="US DOE Joint Genome Institute (JGI-PGF)"/>
            <person name="Walter F."/>
            <person name="Albersmeier A."/>
            <person name="Kalinowski J."/>
            <person name="Ruckert C."/>
        </authorList>
    </citation>
    <scope>NUCLEOTIDE SEQUENCE [LARGE SCALE GENOMIC DNA]</scope>
    <source>
        <strain evidence="13 14">KCTC 12866</strain>
    </source>
</reference>
<feature type="transmembrane region" description="Helical" evidence="12">
    <location>
        <begin position="70"/>
        <end position="90"/>
    </location>
</feature>
<evidence type="ECO:0000256" key="9">
    <source>
        <dbReference type="ARBA" id="ARBA00023136"/>
    </source>
</evidence>
<gene>
    <name evidence="13" type="primary">ctaA</name>
    <name evidence="13" type="ORF">GCM10007390_06490</name>
</gene>
<dbReference type="Proteomes" id="UP000598271">
    <property type="component" value="Unassembled WGS sequence"/>
</dbReference>
<comment type="caution">
    <text evidence="13">The sequence shown here is derived from an EMBL/GenBank/DDBJ whole genome shotgun (WGS) entry which is preliminary data.</text>
</comment>
<evidence type="ECO:0000256" key="6">
    <source>
        <dbReference type="ARBA" id="ARBA00023002"/>
    </source>
</evidence>
<organism evidence="13 14">
    <name type="scientific">Persicitalea jodogahamensis</name>
    <dbReference type="NCBI Taxonomy" id="402147"/>
    <lineage>
        <taxon>Bacteria</taxon>
        <taxon>Pseudomonadati</taxon>
        <taxon>Bacteroidota</taxon>
        <taxon>Cytophagia</taxon>
        <taxon>Cytophagales</taxon>
        <taxon>Spirosomataceae</taxon>
        <taxon>Persicitalea</taxon>
    </lineage>
</organism>
<evidence type="ECO:0000256" key="4">
    <source>
        <dbReference type="ARBA" id="ARBA00022723"/>
    </source>
</evidence>
<dbReference type="InterPro" id="IPR003780">
    <property type="entry name" value="COX15/CtaA_fam"/>
</dbReference>
<evidence type="ECO:0000256" key="3">
    <source>
        <dbReference type="ARBA" id="ARBA00022692"/>
    </source>
</evidence>
<proteinExistence type="predicted"/>
<evidence type="ECO:0000256" key="10">
    <source>
        <dbReference type="ARBA" id="ARBA00023157"/>
    </source>
</evidence>
<protein>
    <submittedName>
        <fullName evidence="13">Cytochrome oxidase assembly protein</fullName>
    </submittedName>
</protein>
<keyword evidence="6" id="KW-0560">Oxidoreductase</keyword>
<feature type="transmembrane region" description="Helical" evidence="12">
    <location>
        <begin position="126"/>
        <end position="147"/>
    </location>
</feature>
<feature type="transmembrane region" description="Helical" evidence="12">
    <location>
        <begin position="168"/>
        <end position="186"/>
    </location>
</feature>
<keyword evidence="8" id="KW-0350">Heme biosynthesis</keyword>
<evidence type="ECO:0000313" key="13">
    <source>
        <dbReference type="EMBL" id="GHB55937.1"/>
    </source>
</evidence>
<evidence type="ECO:0000256" key="12">
    <source>
        <dbReference type="SAM" id="Phobius"/>
    </source>
</evidence>
<dbReference type="AlphaFoldDB" id="A0A8J3G7F9"/>
<feature type="transmembrane region" description="Helical" evidence="12">
    <location>
        <begin position="276"/>
        <end position="296"/>
    </location>
</feature>
<keyword evidence="10" id="KW-1015">Disulfide bond</keyword>
<dbReference type="InterPro" id="IPR050450">
    <property type="entry name" value="COX15/CtaA_HemeA_synthase"/>
</dbReference>
<evidence type="ECO:0000256" key="5">
    <source>
        <dbReference type="ARBA" id="ARBA00022989"/>
    </source>
</evidence>
<keyword evidence="14" id="KW-1185">Reference proteome</keyword>
<dbReference type="GO" id="GO:0046872">
    <property type="term" value="F:metal ion binding"/>
    <property type="evidence" value="ECO:0007669"/>
    <property type="project" value="UniProtKB-KW"/>
</dbReference>
<keyword evidence="7" id="KW-0408">Iron</keyword>